<evidence type="ECO:0000259" key="10">
    <source>
        <dbReference type="Pfam" id="PF00745"/>
    </source>
</evidence>
<dbReference type="HAMAP" id="MF_00087">
    <property type="entry name" value="Glu_tRNA_reductase"/>
    <property type="match status" value="1"/>
</dbReference>
<dbReference type="SUPFAM" id="SSF69075">
    <property type="entry name" value="Glutamyl tRNA-reductase dimerization domain"/>
    <property type="match status" value="1"/>
</dbReference>
<feature type="domain" description="Glutamyl-tRNA reductase N-terminal" evidence="12">
    <location>
        <begin position="11"/>
        <end position="147"/>
    </location>
</feature>
<evidence type="ECO:0000256" key="2">
    <source>
        <dbReference type="ARBA" id="ARBA00005916"/>
    </source>
</evidence>
<dbReference type="EMBL" id="BRXR01000001">
    <property type="protein sequence ID" value="GLC29547.1"/>
    <property type="molecule type" value="Genomic_DNA"/>
</dbReference>
<comment type="miscellaneous">
    <text evidence="8">During catalysis, the active site Cys acts as a nucleophile attacking the alpha-carbonyl group of tRNA-bound glutamate with the formation of a thioester intermediate between enzyme and glutamate, and the concomitant release of tRNA(Glu). The thioester intermediate is finally reduced by direct hydride transfer from NADPH, to form the product GSA.</text>
</comment>
<feature type="active site" description="Nucleophile" evidence="8">
    <location>
        <position position="46"/>
    </location>
</feature>
<comment type="similarity">
    <text evidence="2 8 9">Belongs to the glutamyl-tRNA reductase family.</text>
</comment>
<proteinExistence type="inferred from homology"/>
<dbReference type="PIRSF" id="PIRSF000445">
    <property type="entry name" value="4pyrrol_synth_GluRdtase"/>
    <property type="match status" value="1"/>
</dbReference>
<dbReference type="InterPro" id="IPR015896">
    <property type="entry name" value="4pyrrol_synth_GluRdtase_dimer"/>
</dbReference>
<comment type="caution">
    <text evidence="13">The sequence shown here is derived from an EMBL/GenBank/DDBJ whole genome shotgun (WGS) entry which is preliminary data.</text>
</comment>
<keyword evidence="5 8" id="KW-0560">Oxidoreductase</keyword>
<evidence type="ECO:0000256" key="3">
    <source>
        <dbReference type="ARBA" id="ARBA00012970"/>
    </source>
</evidence>
<evidence type="ECO:0000313" key="13">
    <source>
        <dbReference type="EMBL" id="GLC29547.1"/>
    </source>
</evidence>
<dbReference type="InterPro" id="IPR006151">
    <property type="entry name" value="Shikm_DH/Glu-tRNA_Rdtase"/>
</dbReference>
<dbReference type="InterPro" id="IPR036291">
    <property type="entry name" value="NAD(P)-bd_dom_sf"/>
</dbReference>
<evidence type="ECO:0000256" key="8">
    <source>
        <dbReference type="HAMAP-Rule" id="MF_00087"/>
    </source>
</evidence>
<dbReference type="PROSITE" id="PS00747">
    <property type="entry name" value="GLUTR"/>
    <property type="match status" value="1"/>
</dbReference>
<feature type="binding site" evidence="8">
    <location>
        <begin position="177"/>
        <end position="182"/>
    </location>
    <ligand>
        <name>NADP(+)</name>
        <dbReference type="ChEBI" id="CHEBI:58349"/>
    </ligand>
</feature>
<comment type="domain">
    <text evidence="8">Possesses an unusual extended V-shaped dimeric structure with each monomer consisting of three distinct domains arranged along a curved 'spinal' alpha-helix. The N-terminal catalytic domain specifically recognizes the glutamate moiety of the substrate. The second domain is the NADPH-binding domain, and the third C-terminal domain is responsible for dimerization.</text>
</comment>
<dbReference type="SUPFAM" id="SSF51735">
    <property type="entry name" value="NAD(P)-binding Rossmann-fold domains"/>
    <property type="match status" value="1"/>
</dbReference>
<dbReference type="InterPro" id="IPR000343">
    <property type="entry name" value="4pyrrol_synth_GluRdtase"/>
</dbReference>
<evidence type="ECO:0000256" key="6">
    <source>
        <dbReference type="ARBA" id="ARBA00023244"/>
    </source>
</evidence>
<dbReference type="InterPro" id="IPR015895">
    <property type="entry name" value="4pyrrol_synth_GluRdtase_N"/>
</dbReference>
<evidence type="ECO:0000256" key="1">
    <source>
        <dbReference type="ARBA" id="ARBA00005059"/>
    </source>
</evidence>
<gene>
    <name evidence="13" type="primary">hemA_1</name>
    <name evidence="8" type="synonym">hemA</name>
    <name evidence="13" type="ORF">bsdE14_09570</name>
</gene>
<dbReference type="NCBIfam" id="TIGR01035">
    <property type="entry name" value="hemA"/>
    <property type="match status" value="1"/>
</dbReference>
<organism evidence="13 14">
    <name type="scientific">Clostridium omnivorum</name>
    <dbReference type="NCBI Taxonomy" id="1604902"/>
    <lineage>
        <taxon>Bacteria</taxon>
        <taxon>Bacillati</taxon>
        <taxon>Bacillota</taxon>
        <taxon>Clostridia</taxon>
        <taxon>Eubacteriales</taxon>
        <taxon>Clostridiaceae</taxon>
        <taxon>Clostridium</taxon>
    </lineage>
</organism>
<comment type="subunit">
    <text evidence="8">Homodimer.</text>
</comment>
<sequence length="400" mass="45987">MIQMIGLKKGLDLSIRGQLTVAKSQRGEAIKGMLEFCQEAVIISTCNRTEIYFNSQEDSTNSINRIFSVLKWDEALIKYIFHLNESDAARHLMEVVCGFHSSILGEEQILGQVKEAYNYSLEEGAVSGALQRLFQNAITCGKEFRTKAKIYDIPVSSASIVVNYAMKRQCKSFMVIGYGDIGYLAVKYLLSHGVSKVYVVVRNTKKITDLVDNRVKIMDFKDKNRFIHKVDCIISCTSAPHYIIKKEDICEDKKLLIFDLAVPRDVEAAVEEYSKVQLLDIDTISKIDDENKKLRKERMEGCREIIKKHLAEYEEWSKLRDILPYIKEMKRVSEKVSKDRIDTFINKSETKDHRELAEVLIKSTSDFYVNRAIEVLKEAKLEGSEEQCLKIVEKIFKLMT</sequence>
<comment type="catalytic activity">
    <reaction evidence="7 8 9">
        <text>(S)-4-amino-5-oxopentanoate + tRNA(Glu) + NADP(+) = L-glutamyl-tRNA(Glu) + NADPH + H(+)</text>
        <dbReference type="Rhea" id="RHEA:12344"/>
        <dbReference type="Rhea" id="RHEA-COMP:9663"/>
        <dbReference type="Rhea" id="RHEA-COMP:9680"/>
        <dbReference type="ChEBI" id="CHEBI:15378"/>
        <dbReference type="ChEBI" id="CHEBI:57501"/>
        <dbReference type="ChEBI" id="CHEBI:57783"/>
        <dbReference type="ChEBI" id="CHEBI:58349"/>
        <dbReference type="ChEBI" id="CHEBI:78442"/>
        <dbReference type="ChEBI" id="CHEBI:78520"/>
        <dbReference type="EC" id="1.2.1.70"/>
    </reaction>
</comment>
<evidence type="ECO:0000256" key="7">
    <source>
        <dbReference type="ARBA" id="ARBA00047464"/>
    </source>
</evidence>
<feature type="domain" description="Tetrapyrrole biosynthesis glutamyl-tRNA reductase dimerisation" evidence="10">
    <location>
        <begin position="303"/>
        <end position="398"/>
    </location>
</feature>
<name>A0ABQ5N2W1_9CLOT</name>
<feature type="binding site" evidence="8">
    <location>
        <begin position="106"/>
        <end position="108"/>
    </location>
    <ligand>
        <name>substrate</name>
    </ligand>
</feature>
<evidence type="ECO:0000256" key="5">
    <source>
        <dbReference type="ARBA" id="ARBA00023002"/>
    </source>
</evidence>
<protein>
    <recommendedName>
        <fullName evidence="3 8">Glutamyl-tRNA reductase</fullName>
        <shortName evidence="8">GluTR</shortName>
        <ecNumber evidence="3 8">1.2.1.70</ecNumber>
    </recommendedName>
</protein>
<dbReference type="InterPro" id="IPR018214">
    <property type="entry name" value="GluRdtase_CS"/>
</dbReference>
<reference evidence="13 14" key="1">
    <citation type="journal article" date="2024" name="Int. J. Syst. Evol. Microbiol.">
        <title>Clostridium omnivorum sp. nov., isolated from anoxic soil under the treatment of reductive soil disinfestation.</title>
        <authorList>
            <person name="Ueki A."/>
            <person name="Tonouchi A."/>
            <person name="Kaku N."/>
            <person name="Honma S."/>
            <person name="Ueki K."/>
        </authorList>
    </citation>
    <scope>NUCLEOTIDE SEQUENCE [LARGE SCALE GENOMIC DNA]</scope>
    <source>
        <strain evidence="13 14">E14</strain>
    </source>
</reference>
<dbReference type="PANTHER" id="PTHR43013">
    <property type="entry name" value="GLUTAMYL-TRNA REDUCTASE"/>
    <property type="match status" value="1"/>
</dbReference>
<evidence type="ECO:0000256" key="4">
    <source>
        <dbReference type="ARBA" id="ARBA00022857"/>
    </source>
</evidence>
<keyword evidence="4 8" id="KW-0521">NADP</keyword>
<feature type="binding site" evidence="8">
    <location>
        <begin position="45"/>
        <end position="48"/>
    </location>
    <ligand>
        <name>substrate</name>
    </ligand>
</feature>
<dbReference type="Pfam" id="PF00745">
    <property type="entry name" value="GlutR_dimer"/>
    <property type="match status" value="1"/>
</dbReference>
<evidence type="ECO:0000259" key="11">
    <source>
        <dbReference type="Pfam" id="PF01488"/>
    </source>
</evidence>
<keyword evidence="14" id="KW-1185">Reference proteome</keyword>
<dbReference type="Pfam" id="PF05201">
    <property type="entry name" value="GlutR_N"/>
    <property type="match status" value="1"/>
</dbReference>
<dbReference type="RefSeq" id="WP_264848840.1">
    <property type="nucleotide sequence ID" value="NZ_BRXR01000001.1"/>
</dbReference>
<dbReference type="Proteomes" id="UP001208567">
    <property type="component" value="Unassembled WGS sequence"/>
</dbReference>
<dbReference type="Pfam" id="PF01488">
    <property type="entry name" value="Shikimate_DH"/>
    <property type="match status" value="1"/>
</dbReference>
<dbReference type="InterPro" id="IPR036343">
    <property type="entry name" value="GluRdtase_N_sf"/>
</dbReference>
<feature type="binding site" evidence="8">
    <location>
        <position position="101"/>
    </location>
    <ligand>
        <name>substrate</name>
    </ligand>
</feature>
<dbReference type="Gene3D" id="3.40.50.720">
    <property type="entry name" value="NAD(P)-binding Rossmann-like Domain"/>
    <property type="match status" value="1"/>
</dbReference>
<dbReference type="SUPFAM" id="SSF69742">
    <property type="entry name" value="Glutamyl tRNA-reductase catalytic, N-terminal domain"/>
    <property type="match status" value="1"/>
</dbReference>
<comment type="pathway">
    <text evidence="1 8 9">Porphyrin-containing compound metabolism; protoporphyrin-IX biosynthesis; 5-aminolevulinate from L-glutamyl-tRNA(Glu): step 1/2.</text>
</comment>
<dbReference type="Gene3D" id="3.30.460.30">
    <property type="entry name" value="Glutamyl-tRNA reductase, N-terminal domain"/>
    <property type="match status" value="1"/>
</dbReference>
<evidence type="ECO:0000256" key="9">
    <source>
        <dbReference type="RuleBase" id="RU000584"/>
    </source>
</evidence>
<dbReference type="PANTHER" id="PTHR43013:SF1">
    <property type="entry name" value="GLUTAMYL-TRNA REDUCTASE"/>
    <property type="match status" value="1"/>
</dbReference>
<evidence type="ECO:0000259" key="12">
    <source>
        <dbReference type="Pfam" id="PF05201"/>
    </source>
</evidence>
<feature type="binding site" evidence="8">
    <location>
        <position position="112"/>
    </location>
    <ligand>
        <name>substrate</name>
    </ligand>
</feature>
<feature type="domain" description="Quinate/shikimate 5-dehydrogenase/glutamyl-tRNA reductase" evidence="11">
    <location>
        <begin position="169"/>
        <end position="287"/>
    </location>
</feature>
<comment type="function">
    <text evidence="8">Catalyzes the NADPH-dependent reduction of glutamyl-tRNA(Glu) to glutamate 1-semialdehyde (GSA).</text>
</comment>
<dbReference type="InterPro" id="IPR036453">
    <property type="entry name" value="GluRdtase_dimer_dom_sf"/>
</dbReference>
<dbReference type="EC" id="1.2.1.70" evidence="3 8"/>
<evidence type="ECO:0000313" key="14">
    <source>
        <dbReference type="Proteomes" id="UP001208567"/>
    </source>
</evidence>
<keyword evidence="6 8" id="KW-0627">Porphyrin biosynthesis</keyword>
<feature type="site" description="Important for activity" evidence="8">
    <location>
        <position position="91"/>
    </location>
</feature>
<accession>A0ABQ5N2W1</accession>